<proteinExistence type="predicted"/>
<keyword evidence="3" id="KW-1185">Reference proteome</keyword>
<dbReference type="Proteomes" id="UP001046870">
    <property type="component" value="Chromosome 23"/>
</dbReference>
<dbReference type="EMBL" id="JAFDVH010000023">
    <property type="protein sequence ID" value="KAG7455779.1"/>
    <property type="molecule type" value="Genomic_DNA"/>
</dbReference>
<gene>
    <name evidence="2" type="ORF">MATL_G00244590</name>
</gene>
<sequence>MHLPQHQTGSSVAMENGTINPSFEVSTECPSRRRAASPRLPRCRSWAILSTPFQLSRPSPCGLSGLCAAKRCLPASCASQSCFVTVRCIIRNFPAIATAFHNTTILENILHKSIRVFHSFC</sequence>
<evidence type="ECO:0000313" key="2">
    <source>
        <dbReference type="EMBL" id="KAG7455779.1"/>
    </source>
</evidence>
<feature type="compositionally biased region" description="Polar residues" evidence="1">
    <location>
        <begin position="1"/>
        <end position="25"/>
    </location>
</feature>
<reference evidence="2" key="1">
    <citation type="submission" date="2021-01" db="EMBL/GenBank/DDBJ databases">
        <authorList>
            <person name="Zahm M."/>
            <person name="Roques C."/>
            <person name="Cabau C."/>
            <person name="Klopp C."/>
            <person name="Donnadieu C."/>
            <person name="Jouanno E."/>
            <person name="Lampietro C."/>
            <person name="Louis A."/>
            <person name="Herpin A."/>
            <person name="Echchiki A."/>
            <person name="Berthelot C."/>
            <person name="Parey E."/>
            <person name="Roest-Crollius H."/>
            <person name="Braasch I."/>
            <person name="Postlethwait J."/>
            <person name="Bobe J."/>
            <person name="Montfort J."/>
            <person name="Bouchez O."/>
            <person name="Begum T."/>
            <person name="Mejri S."/>
            <person name="Adams A."/>
            <person name="Chen W.-J."/>
            <person name="Guiguen Y."/>
        </authorList>
    </citation>
    <scope>NUCLEOTIDE SEQUENCE</scope>
    <source>
        <strain evidence="2">YG-15Mar2019-1</strain>
        <tissue evidence="2">Brain</tissue>
    </source>
</reference>
<organism evidence="2 3">
    <name type="scientific">Megalops atlanticus</name>
    <name type="common">Tarpon</name>
    <name type="synonym">Clupea gigantea</name>
    <dbReference type="NCBI Taxonomy" id="7932"/>
    <lineage>
        <taxon>Eukaryota</taxon>
        <taxon>Metazoa</taxon>
        <taxon>Chordata</taxon>
        <taxon>Craniata</taxon>
        <taxon>Vertebrata</taxon>
        <taxon>Euteleostomi</taxon>
        <taxon>Actinopterygii</taxon>
        <taxon>Neopterygii</taxon>
        <taxon>Teleostei</taxon>
        <taxon>Elopiformes</taxon>
        <taxon>Megalopidae</taxon>
        <taxon>Megalops</taxon>
    </lineage>
</organism>
<evidence type="ECO:0000313" key="3">
    <source>
        <dbReference type="Proteomes" id="UP001046870"/>
    </source>
</evidence>
<evidence type="ECO:0000256" key="1">
    <source>
        <dbReference type="SAM" id="MobiDB-lite"/>
    </source>
</evidence>
<comment type="caution">
    <text evidence="2">The sequence shown here is derived from an EMBL/GenBank/DDBJ whole genome shotgun (WGS) entry which is preliminary data.</text>
</comment>
<accession>A0A9D3SWJ5</accession>
<name>A0A9D3SWJ5_MEGAT</name>
<feature type="region of interest" description="Disordered" evidence="1">
    <location>
        <begin position="1"/>
        <end position="26"/>
    </location>
</feature>
<protein>
    <submittedName>
        <fullName evidence="2">Uncharacterized protein</fullName>
    </submittedName>
</protein>
<dbReference type="AlphaFoldDB" id="A0A9D3SWJ5"/>